<sequence>MNKILTFSRHPKVLQVLVLLFVVGLLTSLSLGIIPINNSYNKADKNSLCILSEGKCELSLTEGTMTVSIAGQLLTEEQLDIAVTLPDNLTITSARIEGINMYMGVIPVVLKQQGNNEWAGWFMLGSCSEPQMQWQLLIQLNGYAAPVSVRFTTTQK</sequence>
<name>A0A1M5PU35_9ALTE</name>
<gene>
    <name evidence="1" type="ORF">SAMN05216361_3593</name>
</gene>
<dbReference type="EMBL" id="FQWD01000006">
    <property type="protein sequence ID" value="SHH05086.1"/>
    <property type="molecule type" value="Genomic_DNA"/>
</dbReference>
<organism evidence="1 2">
    <name type="scientific">Marisediminitalea aggregata</name>
    <dbReference type="NCBI Taxonomy" id="634436"/>
    <lineage>
        <taxon>Bacteria</taxon>
        <taxon>Pseudomonadati</taxon>
        <taxon>Pseudomonadota</taxon>
        <taxon>Gammaproteobacteria</taxon>
        <taxon>Alteromonadales</taxon>
        <taxon>Alteromonadaceae</taxon>
        <taxon>Marisediminitalea</taxon>
    </lineage>
</organism>
<dbReference type="Proteomes" id="UP000184520">
    <property type="component" value="Unassembled WGS sequence"/>
</dbReference>
<keyword evidence="2" id="KW-1185">Reference proteome</keyword>
<proteinExistence type="predicted"/>
<dbReference type="AlphaFoldDB" id="A0A1M5PU35"/>
<evidence type="ECO:0000313" key="1">
    <source>
        <dbReference type="EMBL" id="SHH05086.1"/>
    </source>
</evidence>
<evidence type="ECO:0000313" key="2">
    <source>
        <dbReference type="Proteomes" id="UP000184520"/>
    </source>
</evidence>
<reference evidence="2" key="1">
    <citation type="submission" date="2016-11" db="EMBL/GenBank/DDBJ databases">
        <authorList>
            <person name="Varghese N."/>
            <person name="Submissions S."/>
        </authorList>
    </citation>
    <scope>NUCLEOTIDE SEQUENCE [LARGE SCALE GENOMIC DNA]</scope>
    <source>
        <strain evidence="2">CGMCC 1.8995</strain>
    </source>
</reference>
<accession>A0A1M5PU35</accession>
<protein>
    <submittedName>
        <fullName evidence="1">Uncharacterized protein</fullName>
    </submittedName>
</protein>
<dbReference type="STRING" id="634436.SAMN05216361_3593"/>
<dbReference type="RefSeq" id="WP_073324559.1">
    <property type="nucleotide sequence ID" value="NZ_FQWD01000006.1"/>
</dbReference>
<dbReference type="OrthoDB" id="6238758at2"/>